<reference evidence="1 2" key="1">
    <citation type="submission" date="2024-08" db="EMBL/GenBank/DDBJ databases">
        <authorList>
            <person name="Ishaq N."/>
        </authorList>
    </citation>
    <scope>NUCLEOTIDE SEQUENCE [LARGE SCALE GENOMIC DNA]</scope>
    <source>
        <strain evidence="1 2">DSM 18651</strain>
    </source>
</reference>
<dbReference type="RefSeq" id="WP_371841974.1">
    <property type="nucleotide sequence ID" value="NZ_JBGMEK010000280.1"/>
</dbReference>
<comment type="caution">
    <text evidence="1">The sequence shown here is derived from an EMBL/GenBank/DDBJ whole genome shotgun (WGS) entry which is preliminary data.</text>
</comment>
<protein>
    <submittedName>
        <fullName evidence="1">Uncharacterized protein</fullName>
    </submittedName>
</protein>
<proteinExistence type="predicted"/>
<sequence>MSAEKSACHLFVEKFPLVMLAGIKLYWQGNKFFGDGKLFRVWKIFKGAENYRKNLLALHWAGLRFVVGGSGSV</sequence>
<accession>A0ABV4P7C3</accession>
<organism evidence="1 2">
    <name type="scientific">Microbulbifer epialgicus</name>
    <dbReference type="NCBI Taxonomy" id="393907"/>
    <lineage>
        <taxon>Bacteria</taxon>
        <taxon>Pseudomonadati</taxon>
        <taxon>Pseudomonadota</taxon>
        <taxon>Gammaproteobacteria</taxon>
        <taxon>Cellvibrionales</taxon>
        <taxon>Microbulbiferaceae</taxon>
        <taxon>Microbulbifer</taxon>
    </lineage>
</organism>
<evidence type="ECO:0000313" key="2">
    <source>
        <dbReference type="Proteomes" id="UP001569428"/>
    </source>
</evidence>
<keyword evidence="2" id="KW-1185">Reference proteome</keyword>
<evidence type="ECO:0000313" key="1">
    <source>
        <dbReference type="EMBL" id="MFA0814132.1"/>
    </source>
</evidence>
<dbReference type="EMBL" id="JBGMEK010000280">
    <property type="protein sequence ID" value="MFA0814132.1"/>
    <property type="molecule type" value="Genomic_DNA"/>
</dbReference>
<gene>
    <name evidence="1" type="ORF">ACCI49_25020</name>
</gene>
<dbReference type="Proteomes" id="UP001569428">
    <property type="component" value="Unassembled WGS sequence"/>
</dbReference>
<name>A0ABV4P7C3_9GAMM</name>